<reference evidence="1" key="1">
    <citation type="submission" date="2025-08" db="UniProtKB">
        <authorList>
            <consortium name="Ensembl"/>
        </authorList>
    </citation>
    <scope>IDENTIFICATION</scope>
</reference>
<accession>A0A8C9LSV6</accession>
<dbReference type="InterPro" id="IPR035903">
    <property type="entry name" value="HesB-like_dom_sf"/>
</dbReference>
<dbReference type="Proteomes" id="UP000694416">
    <property type="component" value="Unplaced"/>
</dbReference>
<dbReference type="SUPFAM" id="SSF89360">
    <property type="entry name" value="HesB-like domain"/>
    <property type="match status" value="1"/>
</dbReference>
<dbReference type="GO" id="GO:0051537">
    <property type="term" value="F:2 iron, 2 sulfur cluster binding"/>
    <property type="evidence" value="ECO:0007669"/>
    <property type="project" value="TreeGrafter"/>
</dbReference>
<name>A0A8C9LSV6_9PRIM</name>
<dbReference type="InterPro" id="IPR050322">
    <property type="entry name" value="Fe-S_cluster_asmbl/transfer"/>
</dbReference>
<reference evidence="1" key="2">
    <citation type="submission" date="2025-09" db="UniProtKB">
        <authorList>
            <consortium name="Ensembl"/>
        </authorList>
    </citation>
    <scope>IDENTIFICATION</scope>
</reference>
<evidence type="ECO:0000313" key="1">
    <source>
        <dbReference type="Ensembl" id="ENSPTEP00000024819.1"/>
    </source>
</evidence>
<dbReference type="GO" id="GO:0005739">
    <property type="term" value="C:mitochondrion"/>
    <property type="evidence" value="ECO:0007669"/>
    <property type="project" value="TreeGrafter"/>
</dbReference>
<keyword evidence="2" id="KW-1185">Reference proteome</keyword>
<sequence>MVKMSPSLVPAAVWPVSKRKLQTTWAALTLTPSAVSKMKQLLKDKSEHLGMKVVGVRTRGRIDFDEVQIGVRVLIGKKAQLTRLGTEMDYVEDKLSIVFVFSNPSIKGTCGWGEGLTICNLRIPLAGAPGLLWEAWGLAEEVT</sequence>
<organism evidence="1 2">
    <name type="scientific">Piliocolobus tephrosceles</name>
    <name type="common">Ugandan red Colobus</name>
    <dbReference type="NCBI Taxonomy" id="591936"/>
    <lineage>
        <taxon>Eukaryota</taxon>
        <taxon>Metazoa</taxon>
        <taxon>Chordata</taxon>
        <taxon>Craniata</taxon>
        <taxon>Vertebrata</taxon>
        <taxon>Euteleostomi</taxon>
        <taxon>Mammalia</taxon>
        <taxon>Eutheria</taxon>
        <taxon>Euarchontoglires</taxon>
        <taxon>Primates</taxon>
        <taxon>Haplorrhini</taxon>
        <taxon>Catarrhini</taxon>
        <taxon>Cercopithecidae</taxon>
        <taxon>Colobinae</taxon>
        <taxon>Piliocolobus</taxon>
    </lineage>
</organism>
<proteinExistence type="predicted"/>
<dbReference type="Ensembl" id="ENSPTET00000035232.1">
    <property type="protein sequence ID" value="ENSPTEP00000024819.1"/>
    <property type="gene ID" value="ENSPTEG00000025229.1"/>
</dbReference>
<dbReference type="Gene3D" id="2.60.300.12">
    <property type="entry name" value="HesB-like domain"/>
    <property type="match status" value="1"/>
</dbReference>
<dbReference type="PANTHER" id="PTHR10072">
    <property type="entry name" value="IRON-SULFUR CLUSTER ASSEMBLY PROTEIN"/>
    <property type="match status" value="1"/>
</dbReference>
<dbReference type="AlphaFoldDB" id="A0A8C9LSV6"/>
<dbReference type="GO" id="GO:0016226">
    <property type="term" value="P:iron-sulfur cluster assembly"/>
    <property type="evidence" value="ECO:0007669"/>
    <property type="project" value="TreeGrafter"/>
</dbReference>
<protein>
    <submittedName>
        <fullName evidence="1">Uncharacterized protein</fullName>
    </submittedName>
</protein>
<evidence type="ECO:0000313" key="2">
    <source>
        <dbReference type="Proteomes" id="UP000694416"/>
    </source>
</evidence>
<dbReference type="PANTHER" id="PTHR10072:SF41">
    <property type="entry name" value="IRON-SULFUR CLUSTER ASSEMBLY 1 HOMOLOG, MITOCHONDRIAL"/>
    <property type="match status" value="1"/>
</dbReference>